<dbReference type="InterPro" id="IPR027417">
    <property type="entry name" value="P-loop_NTPase"/>
</dbReference>
<comment type="caution">
    <text evidence="5">The sequence shown here is derived from an EMBL/GenBank/DDBJ whole genome shotgun (WGS) entry which is preliminary data.</text>
</comment>
<evidence type="ECO:0000256" key="1">
    <source>
        <dbReference type="ARBA" id="ARBA00022448"/>
    </source>
</evidence>
<keyword evidence="6" id="KW-1185">Reference proteome</keyword>
<dbReference type="SUPFAM" id="SSF52540">
    <property type="entry name" value="P-loop containing nucleoside triphosphate hydrolases"/>
    <property type="match status" value="1"/>
</dbReference>
<name>A0ABW5V6R1_9BACI</name>
<sequence length="242" mass="26364">MTTANPAVCFKSVHFSKEGTHILRNVTGVFPKGQITTVVGPSGAGKTTLFKLCNGLDSPNDGDIFIHDSSISSYNPVELRRNVGIALQKATMISGTVEKNLALPLQLQGKTLSDERAGELLDIAGLDASFLDRDVKDLSGGQRQKLSIARTLVNEPDILLLDEITSSLDSVSRQDVEKLITAINQDYGTTIAWITHDLQQALTIGDYTWVMMDGEVVETGESNFLIEPQSERVKQFVEGEVK</sequence>
<organism evidence="5 6">
    <name type="scientific">Lentibacillus juripiscarius</name>
    <dbReference type="NCBI Taxonomy" id="257446"/>
    <lineage>
        <taxon>Bacteria</taxon>
        <taxon>Bacillati</taxon>
        <taxon>Bacillota</taxon>
        <taxon>Bacilli</taxon>
        <taxon>Bacillales</taxon>
        <taxon>Bacillaceae</taxon>
        <taxon>Lentibacillus</taxon>
    </lineage>
</organism>
<evidence type="ECO:0000256" key="3">
    <source>
        <dbReference type="ARBA" id="ARBA00022840"/>
    </source>
</evidence>
<proteinExistence type="predicted"/>
<evidence type="ECO:0000256" key="2">
    <source>
        <dbReference type="ARBA" id="ARBA00022741"/>
    </source>
</evidence>
<protein>
    <submittedName>
        <fullName evidence="5">Phosphate ABC transporter ATP-binding protein</fullName>
    </submittedName>
</protein>
<keyword evidence="3 5" id="KW-0067">ATP-binding</keyword>
<accession>A0ABW5V6R1</accession>
<evidence type="ECO:0000313" key="6">
    <source>
        <dbReference type="Proteomes" id="UP001597502"/>
    </source>
</evidence>
<dbReference type="CDD" id="cd03260">
    <property type="entry name" value="ABC_PstB_phosphate_transporter"/>
    <property type="match status" value="1"/>
</dbReference>
<evidence type="ECO:0000313" key="5">
    <source>
        <dbReference type="EMBL" id="MFD2760249.1"/>
    </source>
</evidence>
<dbReference type="PROSITE" id="PS50893">
    <property type="entry name" value="ABC_TRANSPORTER_2"/>
    <property type="match status" value="1"/>
</dbReference>
<gene>
    <name evidence="5" type="ORF">ACFSUO_04575</name>
</gene>
<dbReference type="GO" id="GO:0005524">
    <property type="term" value="F:ATP binding"/>
    <property type="evidence" value="ECO:0007669"/>
    <property type="project" value="UniProtKB-KW"/>
</dbReference>
<reference evidence="6" key="1">
    <citation type="journal article" date="2019" name="Int. J. Syst. Evol. Microbiol.">
        <title>The Global Catalogue of Microorganisms (GCM) 10K type strain sequencing project: providing services to taxonomists for standard genome sequencing and annotation.</title>
        <authorList>
            <consortium name="The Broad Institute Genomics Platform"/>
            <consortium name="The Broad Institute Genome Sequencing Center for Infectious Disease"/>
            <person name="Wu L."/>
            <person name="Ma J."/>
        </authorList>
    </citation>
    <scope>NUCLEOTIDE SEQUENCE [LARGE SCALE GENOMIC DNA]</scope>
    <source>
        <strain evidence="6">TISTR 1535</strain>
    </source>
</reference>
<dbReference type="PANTHER" id="PTHR43423">
    <property type="entry name" value="ABC TRANSPORTER I FAMILY MEMBER 17"/>
    <property type="match status" value="1"/>
</dbReference>
<keyword evidence="2" id="KW-0547">Nucleotide-binding</keyword>
<feature type="domain" description="ABC transporter" evidence="4">
    <location>
        <begin position="8"/>
        <end position="238"/>
    </location>
</feature>
<dbReference type="PROSITE" id="PS00211">
    <property type="entry name" value="ABC_TRANSPORTER_1"/>
    <property type="match status" value="1"/>
</dbReference>
<dbReference type="Proteomes" id="UP001597502">
    <property type="component" value="Unassembled WGS sequence"/>
</dbReference>
<dbReference type="SMART" id="SM00382">
    <property type="entry name" value="AAA"/>
    <property type="match status" value="1"/>
</dbReference>
<dbReference type="Pfam" id="PF00005">
    <property type="entry name" value="ABC_tran"/>
    <property type="match status" value="1"/>
</dbReference>
<dbReference type="RefSeq" id="WP_382391539.1">
    <property type="nucleotide sequence ID" value="NZ_JBHUNA010000007.1"/>
</dbReference>
<dbReference type="Gene3D" id="3.40.50.300">
    <property type="entry name" value="P-loop containing nucleotide triphosphate hydrolases"/>
    <property type="match status" value="1"/>
</dbReference>
<dbReference type="InterPro" id="IPR003439">
    <property type="entry name" value="ABC_transporter-like_ATP-bd"/>
</dbReference>
<dbReference type="PANTHER" id="PTHR43423:SF1">
    <property type="entry name" value="ABC TRANSPORTER I FAMILY MEMBER 17"/>
    <property type="match status" value="1"/>
</dbReference>
<keyword evidence="1" id="KW-0813">Transport</keyword>
<dbReference type="InterPro" id="IPR017871">
    <property type="entry name" value="ABC_transporter-like_CS"/>
</dbReference>
<dbReference type="InterPro" id="IPR005670">
    <property type="entry name" value="PstB-like"/>
</dbReference>
<dbReference type="InterPro" id="IPR003593">
    <property type="entry name" value="AAA+_ATPase"/>
</dbReference>
<evidence type="ECO:0000259" key="4">
    <source>
        <dbReference type="PROSITE" id="PS50893"/>
    </source>
</evidence>
<dbReference type="EMBL" id="JBHUNA010000007">
    <property type="protein sequence ID" value="MFD2760249.1"/>
    <property type="molecule type" value="Genomic_DNA"/>
</dbReference>